<reference evidence="2 3" key="1">
    <citation type="journal article" date="2018" name="Nat. Ecol. Evol.">
        <title>Shark genomes provide insights into elasmobranch evolution and the origin of vertebrates.</title>
        <authorList>
            <person name="Hara Y"/>
            <person name="Yamaguchi K"/>
            <person name="Onimaru K"/>
            <person name="Kadota M"/>
            <person name="Koyanagi M"/>
            <person name="Keeley SD"/>
            <person name="Tatsumi K"/>
            <person name="Tanaka K"/>
            <person name="Motone F"/>
            <person name="Kageyama Y"/>
            <person name="Nozu R"/>
            <person name="Adachi N"/>
            <person name="Nishimura O"/>
            <person name="Nakagawa R"/>
            <person name="Tanegashima C"/>
            <person name="Kiyatake I"/>
            <person name="Matsumoto R"/>
            <person name="Murakumo K"/>
            <person name="Nishida K"/>
            <person name="Terakita A"/>
            <person name="Kuratani S"/>
            <person name="Sato K"/>
            <person name="Hyodo S Kuraku.S."/>
        </authorList>
    </citation>
    <scope>NUCLEOTIDE SEQUENCE [LARGE SCALE GENOMIC DNA]</scope>
</reference>
<comment type="caution">
    <text evidence="2">The sequence shown here is derived from an EMBL/GenBank/DDBJ whole genome shotgun (WGS) entry which is preliminary data.</text>
</comment>
<keyword evidence="3" id="KW-1185">Reference proteome</keyword>
<feature type="compositionally biased region" description="Basic residues" evidence="1">
    <location>
        <begin position="11"/>
        <end position="26"/>
    </location>
</feature>
<evidence type="ECO:0000313" key="2">
    <source>
        <dbReference type="EMBL" id="GCB59758.1"/>
    </source>
</evidence>
<evidence type="ECO:0000313" key="3">
    <source>
        <dbReference type="Proteomes" id="UP000288216"/>
    </source>
</evidence>
<dbReference type="AlphaFoldDB" id="A0A401NFK9"/>
<dbReference type="Proteomes" id="UP000288216">
    <property type="component" value="Unassembled WGS sequence"/>
</dbReference>
<dbReference type="EMBL" id="BFAA01007366">
    <property type="protein sequence ID" value="GCB59758.1"/>
    <property type="molecule type" value="Genomic_DNA"/>
</dbReference>
<feature type="compositionally biased region" description="Basic and acidic residues" evidence="1">
    <location>
        <begin position="1"/>
        <end position="10"/>
    </location>
</feature>
<name>A0A401NFK9_SCYTO</name>
<protein>
    <submittedName>
        <fullName evidence="2">Uncharacterized protein</fullName>
    </submittedName>
</protein>
<gene>
    <name evidence="2" type="ORF">scyTo_0014000</name>
</gene>
<feature type="region of interest" description="Disordered" evidence="1">
    <location>
        <begin position="1"/>
        <end position="26"/>
    </location>
</feature>
<organism evidence="2 3">
    <name type="scientific">Scyliorhinus torazame</name>
    <name type="common">Cloudy catshark</name>
    <name type="synonym">Catulus torazame</name>
    <dbReference type="NCBI Taxonomy" id="75743"/>
    <lineage>
        <taxon>Eukaryota</taxon>
        <taxon>Metazoa</taxon>
        <taxon>Chordata</taxon>
        <taxon>Craniata</taxon>
        <taxon>Vertebrata</taxon>
        <taxon>Chondrichthyes</taxon>
        <taxon>Elasmobranchii</taxon>
        <taxon>Galeomorphii</taxon>
        <taxon>Galeoidea</taxon>
        <taxon>Carcharhiniformes</taxon>
        <taxon>Scyliorhinidae</taxon>
        <taxon>Scyliorhinus</taxon>
    </lineage>
</organism>
<evidence type="ECO:0000256" key="1">
    <source>
        <dbReference type="SAM" id="MobiDB-lite"/>
    </source>
</evidence>
<proteinExistence type="predicted"/>
<sequence length="106" mass="12431">MRTRGHGKEAGRRRRQRKWRHGRCRQHAGDGRRRLAETLAYGRAPYCRFGAAQWERGCVRGCPIQRPRDESWLAGGLREAGSLFCGSTIWHQFEILKEFIQMTYLI</sequence>
<accession>A0A401NFK9</accession>